<dbReference type="InterPro" id="IPR000551">
    <property type="entry name" value="MerR-type_HTH_dom"/>
</dbReference>
<dbReference type="PROSITE" id="PS50937">
    <property type="entry name" value="HTH_MERR_2"/>
    <property type="match status" value="1"/>
</dbReference>
<dbReference type="AlphaFoldDB" id="A0A9X3TVE7"/>
<dbReference type="InterPro" id="IPR047057">
    <property type="entry name" value="MerR_fam"/>
</dbReference>
<dbReference type="Proteomes" id="UP001141619">
    <property type="component" value="Unassembled WGS sequence"/>
</dbReference>
<reference evidence="3" key="1">
    <citation type="submission" date="2022-08" db="EMBL/GenBank/DDBJ databases">
        <authorList>
            <person name="Vandamme P."/>
            <person name="Hettiarachchi A."/>
            <person name="Peeters C."/>
            <person name="Cnockaert M."/>
            <person name="Carlier A."/>
        </authorList>
    </citation>
    <scope>NUCLEOTIDE SEQUENCE</scope>
    <source>
        <strain evidence="3">LMG 31809</strain>
    </source>
</reference>
<evidence type="ECO:0000259" key="2">
    <source>
        <dbReference type="PROSITE" id="PS50937"/>
    </source>
</evidence>
<feature type="domain" description="HTH merR-type" evidence="2">
    <location>
        <begin position="5"/>
        <end position="72"/>
    </location>
</feature>
<evidence type="ECO:0000313" key="3">
    <source>
        <dbReference type="EMBL" id="MDA5192476.1"/>
    </source>
</evidence>
<reference evidence="3" key="2">
    <citation type="journal article" date="2023" name="Syst. Appl. Microbiol.">
        <title>Govania unica gen. nov., sp. nov., a rare biosphere bacterium that represents a novel family in the class Alphaproteobacteria.</title>
        <authorList>
            <person name="Vandamme P."/>
            <person name="Peeters C."/>
            <person name="Hettiarachchi A."/>
            <person name="Cnockaert M."/>
            <person name="Carlier A."/>
        </authorList>
    </citation>
    <scope>NUCLEOTIDE SEQUENCE</scope>
    <source>
        <strain evidence="3">LMG 31809</strain>
    </source>
</reference>
<keyword evidence="4" id="KW-1185">Reference proteome</keyword>
<dbReference type="CDD" id="cd04776">
    <property type="entry name" value="HTH_GnyR"/>
    <property type="match status" value="1"/>
</dbReference>
<name>A0A9X3TVE7_9PROT</name>
<evidence type="ECO:0000256" key="1">
    <source>
        <dbReference type="ARBA" id="ARBA00023125"/>
    </source>
</evidence>
<gene>
    <name evidence="3" type="ORF">NYP16_00695</name>
</gene>
<sequence length="136" mass="15821">MSDKTYSISDLAQEFSVTPRAIRFYEDRDLINPERVGQNRIYSTRDHTRLAWILRGKRVGLSLAEIGELLDMYDLGDNRLTQRRATLVKLRERIGILERQREDIEATLREVQDFCATIEDLLTREDPAPAEAKGQR</sequence>
<protein>
    <submittedName>
        <fullName evidence="3">MerR family DNA-binding transcriptional regulator</fullName>
    </submittedName>
</protein>
<dbReference type="InterPro" id="IPR009061">
    <property type="entry name" value="DNA-bd_dom_put_sf"/>
</dbReference>
<dbReference type="RefSeq" id="WP_274942183.1">
    <property type="nucleotide sequence ID" value="NZ_JANWOI010000001.1"/>
</dbReference>
<dbReference type="SUPFAM" id="SSF46955">
    <property type="entry name" value="Putative DNA-binding domain"/>
    <property type="match status" value="1"/>
</dbReference>
<dbReference type="GO" id="GO:0003700">
    <property type="term" value="F:DNA-binding transcription factor activity"/>
    <property type="evidence" value="ECO:0007669"/>
    <property type="project" value="InterPro"/>
</dbReference>
<keyword evidence="1 3" id="KW-0238">DNA-binding</keyword>
<accession>A0A9X3TVE7</accession>
<dbReference type="SMART" id="SM00422">
    <property type="entry name" value="HTH_MERR"/>
    <property type="match status" value="1"/>
</dbReference>
<evidence type="ECO:0000313" key="4">
    <source>
        <dbReference type="Proteomes" id="UP001141619"/>
    </source>
</evidence>
<dbReference type="Pfam" id="PF13411">
    <property type="entry name" value="MerR_1"/>
    <property type="match status" value="1"/>
</dbReference>
<dbReference type="EMBL" id="JANWOI010000001">
    <property type="protein sequence ID" value="MDA5192476.1"/>
    <property type="molecule type" value="Genomic_DNA"/>
</dbReference>
<dbReference type="PANTHER" id="PTHR30204">
    <property type="entry name" value="REDOX-CYCLING DRUG-SENSING TRANSCRIPTIONAL ACTIVATOR SOXR"/>
    <property type="match status" value="1"/>
</dbReference>
<dbReference type="PANTHER" id="PTHR30204:SF58">
    <property type="entry name" value="HTH-TYPE TRANSCRIPTIONAL REGULATOR YFMP"/>
    <property type="match status" value="1"/>
</dbReference>
<dbReference type="Gene3D" id="1.10.1660.10">
    <property type="match status" value="1"/>
</dbReference>
<dbReference type="GO" id="GO:0003677">
    <property type="term" value="F:DNA binding"/>
    <property type="evidence" value="ECO:0007669"/>
    <property type="project" value="UniProtKB-KW"/>
</dbReference>
<proteinExistence type="predicted"/>
<organism evidence="3 4">
    <name type="scientific">Govanella unica</name>
    <dbReference type="NCBI Taxonomy" id="2975056"/>
    <lineage>
        <taxon>Bacteria</taxon>
        <taxon>Pseudomonadati</taxon>
        <taxon>Pseudomonadota</taxon>
        <taxon>Alphaproteobacteria</taxon>
        <taxon>Emcibacterales</taxon>
        <taxon>Govanellaceae</taxon>
        <taxon>Govanella</taxon>
    </lineage>
</organism>
<comment type="caution">
    <text evidence="3">The sequence shown here is derived from an EMBL/GenBank/DDBJ whole genome shotgun (WGS) entry which is preliminary data.</text>
</comment>